<dbReference type="RefSeq" id="WP_011758399.1">
    <property type="nucleotide sequence ID" value="NC_008700.1"/>
</dbReference>
<dbReference type="HOGENOM" id="CLU_007800_1_0_6"/>
<feature type="region of interest" description="Disordered" evidence="1">
    <location>
        <begin position="851"/>
        <end position="874"/>
    </location>
</feature>
<dbReference type="GO" id="GO:0004519">
    <property type="term" value="F:endonuclease activity"/>
    <property type="evidence" value="ECO:0007669"/>
    <property type="project" value="UniProtKB-KW"/>
</dbReference>
<dbReference type="OrthoDB" id="436461at2"/>
<feature type="compositionally biased region" description="Basic and acidic residues" evidence="1">
    <location>
        <begin position="851"/>
        <end position="869"/>
    </location>
</feature>
<evidence type="ECO:0000259" key="2">
    <source>
        <dbReference type="Pfam" id="PF10593"/>
    </source>
</evidence>
<evidence type="ECO:0000313" key="3">
    <source>
        <dbReference type="EMBL" id="ABL98489.1"/>
    </source>
</evidence>
<accession>A1S283</accession>
<dbReference type="KEGG" id="saz:Sama_0278"/>
<gene>
    <name evidence="3" type="ordered locus">Sama_0278</name>
</gene>
<dbReference type="InterPro" id="IPR018310">
    <property type="entry name" value="Put_endonuclease_Z1-dom"/>
</dbReference>
<dbReference type="STRING" id="326297.Sama_0278"/>
<evidence type="ECO:0000313" key="4">
    <source>
        <dbReference type="Proteomes" id="UP000009175"/>
    </source>
</evidence>
<keyword evidence="3" id="KW-0378">Hydrolase</keyword>
<feature type="domain" description="Putative endonuclease Z1" evidence="2">
    <location>
        <begin position="432"/>
        <end position="665"/>
    </location>
</feature>
<evidence type="ECO:0000256" key="1">
    <source>
        <dbReference type="SAM" id="MobiDB-lite"/>
    </source>
</evidence>
<name>A1S283_SHEAM</name>
<dbReference type="eggNOG" id="COG1100">
    <property type="taxonomic scope" value="Bacteria"/>
</dbReference>
<keyword evidence="4" id="KW-1185">Reference proteome</keyword>
<protein>
    <submittedName>
        <fullName evidence="3">Endonuclease</fullName>
    </submittedName>
</protein>
<dbReference type="AlphaFoldDB" id="A1S283"/>
<keyword evidence="3" id="KW-0255">Endonuclease</keyword>
<keyword evidence="3" id="KW-0540">Nuclease</keyword>
<organism evidence="3 4">
    <name type="scientific">Shewanella amazonensis (strain ATCC BAA-1098 / SB2B)</name>
    <dbReference type="NCBI Taxonomy" id="326297"/>
    <lineage>
        <taxon>Bacteria</taxon>
        <taxon>Pseudomonadati</taxon>
        <taxon>Pseudomonadota</taxon>
        <taxon>Gammaproteobacteria</taxon>
        <taxon>Alteromonadales</taxon>
        <taxon>Shewanellaceae</taxon>
        <taxon>Shewanella</taxon>
    </lineage>
</organism>
<dbReference type="EMBL" id="CP000507">
    <property type="protein sequence ID" value="ABL98489.1"/>
    <property type="molecule type" value="Genomic_DNA"/>
</dbReference>
<dbReference type="Pfam" id="PF10593">
    <property type="entry name" value="Z1"/>
    <property type="match status" value="1"/>
</dbReference>
<reference evidence="3 4" key="1">
    <citation type="submission" date="2006-12" db="EMBL/GenBank/DDBJ databases">
        <title>Complete sequence of Shewanella amazonensis SB2B.</title>
        <authorList>
            <consortium name="US DOE Joint Genome Institute"/>
            <person name="Copeland A."/>
            <person name="Lucas S."/>
            <person name="Lapidus A."/>
            <person name="Barry K."/>
            <person name="Detter J.C."/>
            <person name="Glavina del Rio T."/>
            <person name="Hammon N."/>
            <person name="Israni S."/>
            <person name="Dalin E."/>
            <person name="Tice H."/>
            <person name="Pitluck S."/>
            <person name="Munk A.C."/>
            <person name="Brettin T."/>
            <person name="Bruce D."/>
            <person name="Han C."/>
            <person name="Tapia R."/>
            <person name="Gilna P."/>
            <person name="Schmutz J."/>
            <person name="Larimer F."/>
            <person name="Land M."/>
            <person name="Hauser L."/>
            <person name="Kyrpides N."/>
            <person name="Mikhailova N."/>
            <person name="Fredrickson J."/>
            <person name="Richardson P."/>
        </authorList>
    </citation>
    <scope>NUCLEOTIDE SEQUENCE [LARGE SCALE GENOMIC DNA]</scope>
    <source>
        <strain evidence="4">ATCC BAA-1098 / SB2B</strain>
    </source>
</reference>
<dbReference type="Proteomes" id="UP000009175">
    <property type="component" value="Chromosome"/>
</dbReference>
<sequence>MALNPTEQKVLIFVQNMLEAGSQVTPAIIQEQINLVLNMKKEWRADTDESAVIDELIRRASTWVGDDALLTNDEGHIAWLNQDRKQGWRYWQRYREYQEKKLSWNIVEGLDKSTDLILGNLEDPKRQGPWDRRGLVVGHVQSGKTGNYTGLICKAADAGYKIIIVLAGMHNNLRSQTQIRLDEGFLGFTTSVIQDEMHIVGVGEIDRDPAIRPNFATNRSEKGDFNTKAAKHLGISPEERPWLFVVKKNKSVLERLLKWIQDHVANIQDPETGRKLVTHLPLLIIDDEADNASVDTGDQAYDEFGKPDLEHEPTAINRLTRRILHSFTRKAYVGYTATPFANIFIHNRSETEKEGPDLFPSAFIANLSASSSYIGPAKVFGRSSENGREGGLPLVKVVNDHCSEDEKSGWMPTKHRNGYYPSSDQQHGIPESLRESVDAFVLACAARRLRGQKDEHCSMLIHVTRFTSVQGHVKEQVAAYVDWLKRRLVRRIDHYDVINQLKQLWESDFLATTETIHSMHPDMVDENTLTWSQVEAELSDAISEIEVRAINGFAKEALDYADSAVGLKVIAVGGDKLARGLTLEGLCVSYFLRASRMYDTLMQMGRWFGYRPGYLDLCRLYTTIDLVEWFEHIADASEELREEFDLMTASGATPKEYGLKVASHPVLMVTSRLKMRNAQSLYLSFSGQSVETVSLLKDLDSLKSNLQAFDRLTLRLGEPKPIPDRNRNGSKKSGNGVQWTNVPAEVIVQFLSEYKTHPAAMKVNSRLLSDFIQNMNKEHELTSWTVAIINGGQERTYSIYGSSSVTVKLVKRTPKTITEDRYSIGRLLSPADEALDLDDDAWDAALNETRNNWKNDPARSEKYNGEPPKEPNGPALRKVRGFGAGHIAGHPERGLLLIYLLSPEGVDDSYDESTAPIVSFGISFPGSDSGTKVKYEVNNVLWEQEYDPSVY</sequence>
<proteinExistence type="predicted"/>